<dbReference type="PANTHER" id="PTHR43649">
    <property type="entry name" value="ARABINOSE-BINDING PROTEIN-RELATED"/>
    <property type="match status" value="1"/>
</dbReference>
<comment type="similarity">
    <text evidence="2">Belongs to the bacterial solute-binding protein 1 family.</text>
</comment>
<dbReference type="Pfam" id="PF01547">
    <property type="entry name" value="SBP_bac_1"/>
    <property type="match status" value="1"/>
</dbReference>
<evidence type="ECO:0000256" key="2">
    <source>
        <dbReference type="ARBA" id="ARBA00008520"/>
    </source>
</evidence>
<organism evidence="3">
    <name type="scientific">Boseongicola sp. SB0664_bin_43</name>
    <dbReference type="NCBI Taxonomy" id="2604844"/>
    <lineage>
        <taxon>Bacteria</taxon>
        <taxon>Pseudomonadati</taxon>
        <taxon>Pseudomonadota</taxon>
        <taxon>Alphaproteobacteria</taxon>
        <taxon>Rhodobacterales</taxon>
        <taxon>Paracoccaceae</taxon>
        <taxon>Boseongicola</taxon>
    </lineage>
</organism>
<dbReference type="CDD" id="cd13585">
    <property type="entry name" value="PBP2_TMBP_like"/>
    <property type="match status" value="1"/>
</dbReference>
<reference evidence="3" key="1">
    <citation type="submission" date="2019-09" db="EMBL/GenBank/DDBJ databases">
        <title>Characterisation of the sponge microbiome using genome-centric metagenomics.</title>
        <authorList>
            <person name="Engelberts J.P."/>
            <person name="Robbins S.J."/>
            <person name="De Goeij J.M."/>
            <person name="Aranda M."/>
            <person name="Bell S.C."/>
            <person name="Webster N.S."/>
        </authorList>
    </citation>
    <scope>NUCLEOTIDE SEQUENCE</scope>
    <source>
        <strain evidence="3">SB0664_bin_43</strain>
    </source>
</reference>
<dbReference type="InterPro" id="IPR006059">
    <property type="entry name" value="SBP"/>
</dbReference>
<dbReference type="InterPro" id="IPR006311">
    <property type="entry name" value="TAT_signal"/>
</dbReference>
<sequence>MKLNRRDFLASVGGSALAAALAPQSAVADGHMTKYNLLAGRPFGGTKLNILSVVTPQFRGLELRSDEFTSLTGIETEWTYIPIHSLQEKINAEGLAANGNFDVVNYLDSWGPPNAYWLQPIDDLLARDGIDMNRYPEAFKRSAMYEGRTLGFPMRAHGQLLFYRKDLIETPPSSWEELVALGQDMLKRSQDIWPLAMYYGNDGNRQNLFIWLNFIWAAGGDIFNDDWTAAWTSEEALEATEDYVGLVTERHGVATPDCVSFNEQDARQSFMQGKSAMTPQWWWAYSLLKSPDNSTLTEDQVAFAPLPTYKGNLKSYAISMPYSISQYTRHPEASWEFMKWLSNPDMEKRNATEREVKGEKIVNNVVTHIENLTDPEVNEANDHIQAAVWKGLENSDIMPQISEWPEVGDLLSAAITEGAAGGNVRRLMIDAANQSDRVLKRAGRIE</sequence>
<dbReference type="PANTHER" id="PTHR43649:SF12">
    <property type="entry name" value="DIACETYLCHITOBIOSE BINDING PROTEIN DASA"/>
    <property type="match status" value="1"/>
</dbReference>
<evidence type="ECO:0000256" key="1">
    <source>
        <dbReference type="ARBA" id="ARBA00004418"/>
    </source>
</evidence>
<dbReference type="SUPFAM" id="SSF53850">
    <property type="entry name" value="Periplasmic binding protein-like II"/>
    <property type="match status" value="1"/>
</dbReference>
<dbReference type="Gene3D" id="3.40.190.10">
    <property type="entry name" value="Periplasmic binding protein-like II"/>
    <property type="match status" value="2"/>
</dbReference>
<evidence type="ECO:0000313" key="3">
    <source>
        <dbReference type="EMBL" id="MXY33363.1"/>
    </source>
</evidence>
<dbReference type="GO" id="GO:0042597">
    <property type="term" value="C:periplasmic space"/>
    <property type="evidence" value="ECO:0007669"/>
    <property type="project" value="UniProtKB-SubCell"/>
</dbReference>
<accession>A0A6B0XZW9</accession>
<dbReference type="AlphaFoldDB" id="A0A6B0XZW9"/>
<comment type="caution">
    <text evidence="3">The sequence shown here is derived from an EMBL/GenBank/DDBJ whole genome shotgun (WGS) entry which is preliminary data.</text>
</comment>
<dbReference type="InterPro" id="IPR050490">
    <property type="entry name" value="Bact_solute-bd_prot1"/>
</dbReference>
<dbReference type="EMBL" id="VXRY01000182">
    <property type="protein sequence ID" value="MXY33363.1"/>
    <property type="molecule type" value="Genomic_DNA"/>
</dbReference>
<protein>
    <submittedName>
        <fullName evidence="3">Sugar ABC transporter substrate-binding protein</fullName>
    </submittedName>
</protein>
<gene>
    <name evidence="3" type="ORF">F4Y60_04585</name>
</gene>
<comment type="subcellular location">
    <subcellularLocation>
        <location evidence="1">Periplasm</location>
    </subcellularLocation>
</comment>
<name>A0A6B0XZW9_9RHOB</name>
<dbReference type="PROSITE" id="PS51318">
    <property type="entry name" value="TAT"/>
    <property type="match status" value="1"/>
</dbReference>
<proteinExistence type="inferred from homology"/>